<dbReference type="PROSITE" id="PS50011">
    <property type="entry name" value="PROTEIN_KINASE_DOM"/>
    <property type="match status" value="1"/>
</dbReference>
<evidence type="ECO:0000256" key="3">
    <source>
        <dbReference type="ARBA" id="ARBA00012401"/>
    </source>
</evidence>
<keyword evidence="11" id="KW-1133">Transmembrane helix</keyword>
<dbReference type="Proteomes" id="UP000694427">
    <property type="component" value="Unplaced"/>
</dbReference>
<evidence type="ECO:0000256" key="7">
    <source>
        <dbReference type="ARBA" id="ARBA00022729"/>
    </source>
</evidence>
<dbReference type="InterPro" id="IPR000719">
    <property type="entry name" value="Prot_kinase_dom"/>
</dbReference>
<evidence type="ECO:0000256" key="1">
    <source>
        <dbReference type="ARBA" id="ARBA00004479"/>
    </source>
</evidence>
<keyword evidence="4" id="KW-0723">Serine/threonine-protein kinase</keyword>
<dbReference type="PROSITE" id="PS00108">
    <property type="entry name" value="PROTEIN_KINASE_ST"/>
    <property type="match status" value="1"/>
</dbReference>
<proteinExistence type="inferred from homology"/>
<dbReference type="GO" id="GO:0017002">
    <property type="term" value="F:activin receptor activity"/>
    <property type="evidence" value="ECO:0007669"/>
    <property type="project" value="TreeGrafter"/>
</dbReference>
<dbReference type="PANTHER" id="PTHR23255:SF70">
    <property type="entry name" value="ACTIVIN RECEPTOR TYPE-2B"/>
    <property type="match status" value="1"/>
</dbReference>
<dbReference type="Ensembl" id="ENSCCRT00010130714.1">
    <property type="protein sequence ID" value="ENSCCRP00010117645.1"/>
    <property type="gene ID" value="ENSCCRG00010051537.1"/>
</dbReference>
<comment type="subcellular location">
    <subcellularLocation>
        <location evidence="1">Membrane</location>
        <topology evidence="1">Single-pass type I membrane protein</topology>
    </subcellularLocation>
</comment>
<evidence type="ECO:0000313" key="15">
    <source>
        <dbReference type="Ensembl" id="ENSCCRP00010117645.1"/>
    </source>
</evidence>
<dbReference type="InterPro" id="IPR008271">
    <property type="entry name" value="Ser/Thr_kinase_AS"/>
</dbReference>
<protein>
    <recommendedName>
        <fullName evidence="3">receptor protein serine/threonine kinase</fullName>
        <ecNumber evidence="3">2.7.11.30</ecNumber>
    </recommendedName>
</protein>
<name>A0A8C1RN74_CYPCA</name>
<dbReference type="GO" id="GO:0005524">
    <property type="term" value="F:ATP binding"/>
    <property type="evidence" value="ECO:0007669"/>
    <property type="project" value="UniProtKB-KW"/>
</dbReference>
<keyword evidence="16" id="KW-1185">Reference proteome</keyword>
<dbReference type="GO" id="GO:0071363">
    <property type="term" value="P:cellular response to growth factor stimulus"/>
    <property type="evidence" value="ECO:0007669"/>
    <property type="project" value="TreeGrafter"/>
</dbReference>
<dbReference type="InterPro" id="IPR000333">
    <property type="entry name" value="TGFB_receptor"/>
</dbReference>
<organism evidence="15 16">
    <name type="scientific">Cyprinus carpio</name>
    <name type="common">Common carp</name>
    <dbReference type="NCBI Taxonomy" id="7962"/>
    <lineage>
        <taxon>Eukaryota</taxon>
        <taxon>Metazoa</taxon>
        <taxon>Chordata</taxon>
        <taxon>Craniata</taxon>
        <taxon>Vertebrata</taxon>
        <taxon>Euteleostomi</taxon>
        <taxon>Actinopterygii</taxon>
        <taxon>Neopterygii</taxon>
        <taxon>Teleostei</taxon>
        <taxon>Ostariophysi</taxon>
        <taxon>Cypriniformes</taxon>
        <taxon>Cyprinidae</taxon>
        <taxon>Cyprininae</taxon>
        <taxon>Cyprinus</taxon>
    </lineage>
</organism>
<evidence type="ECO:0000256" key="8">
    <source>
        <dbReference type="ARBA" id="ARBA00022741"/>
    </source>
</evidence>
<evidence type="ECO:0000256" key="9">
    <source>
        <dbReference type="ARBA" id="ARBA00022777"/>
    </source>
</evidence>
<dbReference type="Gene3D" id="1.10.510.10">
    <property type="entry name" value="Transferase(Phosphotransferase) domain 1"/>
    <property type="match status" value="1"/>
</dbReference>
<keyword evidence="6" id="KW-0812">Transmembrane</keyword>
<evidence type="ECO:0000256" key="5">
    <source>
        <dbReference type="ARBA" id="ARBA00022679"/>
    </source>
</evidence>
<keyword evidence="13" id="KW-0675">Receptor</keyword>
<evidence type="ECO:0000256" key="12">
    <source>
        <dbReference type="ARBA" id="ARBA00023136"/>
    </source>
</evidence>
<keyword evidence="10" id="KW-0067">ATP-binding</keyword>
<dbReference type="InterPro" id="IPR011009">
    <property type="entry name" value="Kinase-like_dom_sf"/>
</dbReference>
<keyword evidence="9" id="KW-0418">Kinase</keyword>
<comment type="similarity">
    <text evidence="2">Belongs to the protein kinase superfamily. TKL Ser/Thr protein kinase family. TGFB receptor subfamily.</text>
</comment>
<dbReference type="PANTHER" id="PTHR23255">
    <property type="entry name" value="TRANSFORMING GROWTH FACTOR-BETA RECEPTOR TYPE I AND II"/>
    <property type="match status" value="1"/>
</dbReference>
<reference evidence="15" key="2">
    <citation type="submission" date="2025-09" db="UniProtKB">
        <authorList>
            <consortium name="Ensembl"/>
        </authorList>
    </citation>
    <scope>IDENTIFICATION</scope>
</reference>
<evidence type="ECO:0000256" key="10">
    <source>
        <dbReference type="ARBA" id="ARBA00022840"/>
    </source>
</evidence>
<evidence type="ECO:0000256" key="2">
    <source>
        <dbReference type="ARBA" id="ARBA00009605"/>
    </source>
</evidence>
<dbReference type="AlphaFoldDB" id="A0A8C1RN74"/>
<dbReference type="Gene3D" id="3.30.200.20">
    <property type="entry name" value="Phosphorylase Kinase, domain 1"/>
    <property type="match status" value="1"/>
</dbReference>
<evidence type="ECO:0000256" key="6">
    <source>
        <dbReference type="ARBA" id="ARBA00022692"/>
    </source>
</evidence>
<evidence type="ECO:0000256" key="11">
    <source>
        <dbReference type="ARBA" id="ARBA00022989"/>
    </source>
</evidence>
<keyword evidence="5" id="KW-0808">Transferase</keyword>
<dbReference type="GO" id="GO:0048179">
    <property type="term" value="C:activin receptor complex"/>
    <property type="evidence" value="ECO:0007669"/>
    <property type="project" value="TreeGrafter"/>
</dbReference>
<sequence length="287" mass="32325">IDYYATVKNFPFQDKQSWQNEREMFSTPGMKHENLLRYIGAEKRGSNLETEFWLITEFHERGSLTDFLKGNAVSWSDLCHISETMACGLAYLHEDVPRSKGEGPKPAIAHRDFKSKNVMLKGDLSAVLGDLGLAVRFEPGKPPGDTHGQVGTRRYMAPEVLEGAINFQRDSFLRIDMYAMGLVLWELVSRCKAADGPVDEYMLPFEEEIGQHPSLDVFVRRVQGLAQMCETIEECWDHDAEARLSAGCVEERISQIRRLMSATTSDCLLSTVTSLTNVDLPPKESSI</sequence>
<dbReference type="EC" id="2.7.11.30" evidence="3"/>
<dbReference type="GO" id="GO:0048185">
    <property type="term" value="F:activin binding"/>
    <property type="evidence" value="ECO:0007669"/>
    <property type="project" value="TreeGrafter"/>
</dbReference>
<evidence type="ECO:0000259" key="14">
    <source>
        <dbReference type="PROSITE" id="PS50011"/>
    </source>
</evidence>
<keyword evidence="8" id="KW-0547">Nucleotide-binding</keyword>
<evidence type="ECO:0000256" key="4">
    <source>
        <dbReference type="ARBA" id="ARBA00022527"/>
    </source>
</evidence>
<keyword evidence="7" id="KW-0732">Signal</keyword>
<dbReference type="PIRSF" id="PIRSF000654">
    <property type="entry name" value="Integrin-linked_kinase"/>
    <property type="match status" value="1"/>
</dbReference>
<evidence type="ECO:0000313" key="16">
    <source>
        <dbReference type="Proteomes" id="UP000694427"/>
    </source>
</evidence>
<keyword evidence="12" id="KW-0472">Membrane</keyword>
<dbReference type="Pfam" id="PF00069">
    <property type="entry name" value="Pkinase"/>
    <property type="match status" value="1"/>
</dbReference>
<feature type="domain" description="Protein kinase" evidence="14">
    <location>
        <begin position="1"/>
        <end position="260"/>
    </location>
</feature>
<reference evidence="15" key="1">
    <citation type="submission" date="2025-08" db="UniProtKB">
        <authorList>
            <consortium name="Ensembl"/>
        </authorList>
    </citation>
    <scope>IDENTIFICATION</scope>
</reference>
<evidence type="ECO:0000256" key="13">
    <source>
        <dbReference type="ARBA" id="ARBA00023170"/>
    </source>
</evidence>
<accession>A0A8C1RN74</accession>
<dbReference type="SUPFAM" id="SSF56112">
    <property type="entry name" value="Protein kinase-like (PK-like)"/>
    <property type="match status" value="1"/>
</dbReference>